<evidence type="ECO:0000313" key="3">
    <source>
        <dbReference type="Proteomes" id="UP001608902"/>
    </source>
</evidence>
<protein>
    <submittedName>
        <fullName evidence="2">Uncharacterized protein</fullName>
    </submittedName>
</protein>
<evidence type="ECO:0000256" key="1">
    <source>
        <dbReference type="SAM" id="MobiDB-lite"/>
    </source>
</evidence>
<organism evidence="2 3">
    <name type="scientific">Gnathostoma spinigerum</name>
    <dbReference type="NCBI Taxonomy" id="75299"/>
    <lineage>
        <taxon>Eukaryota</taxon>
        <taxon>Metazoa</taxon>
        <taxon>Ecdysozoa</taxon>
        <taxon>Nematoda</taxon>
        <taxon>Chromadorea</taxon>
        <taxon>Rhabditida</taxon>
        <taxon>Spirurina</taxon>
        <taxon>Gnathostomatomorpha</taxon>
        <taxon>Gnathostomatoidea</taxon>
        <taxon>Gnathostomatidae</taxon>
        <taxon>Gnathostoma</taxon>
    </lineage>
</organism>
<dbReference type="Proteomes" id="UP001608902">
    <property type="component" value="Unassembled WGS sequence"/>
</dbReference>
<gene>
    <name evidence="2" type="ORF">AB6A40_008849</name>
</gene>
<dbReference type="EMBL" id="JBGFUD010008563">
    <property type="protein sequence ID" value="MFH4982140.1"/>
    <property type="molecule type" value="Genomic_DNA"/>
</dbReference>
<accession>A0ABD6F0F4</accession>
<reference evidence="2 3" key="1">
    <citation type="submission" date="2024-08" db="EMBL/GenBank/DDBJ databases">
        <title>Gnathostoma spinigerum genome.</title>
        <authorList>
            <person name="Gonzalez-Bertolin B."/>
            <person name="Monzon S."/>
            <person name="Zaballos A."/>
            <person name="Jimenez P."/>
            <person name="Dekumyoy P."/>
            <person name="Varona S."/>
            <person name="Cuesta I."/>
            <person name="Sumanam S."/>
            <person name="Adisakwattana P."/>
            <person name="Gasser R.B."/>
            <person name="Hernandez-Gonzalez A."/>
            <person name="Young N.D."/>
            <person name="Perteguer M.J."/>
        </authorList>
    </citation>
    <scope>NUCLEOTIDE SEQUENCE [LARGE SCALE GENOMIC DNA]</scope>
    <source>
        <strain evidence="2">AL3</strain>
        <tissue evidence="2">Liver</tissue>
    </source>
</reference>
<evidence type="ECO:0000313" key="2">
    <source>
        <dbReference type="EMBL" id="MFH4982140.1"/>
    </source>
</evidence>
<dbReference type="AlphaFoldDB" id="A0ABD6F0F4"/>
<feature type="region of interest" description="Disordered" evidence="1">
    <location>
        <begin position="1"/>
        <end position="39"/>
    </location>
</feature>
<name>A0ABD6F0F4_9BILA</name>
<sequence>MAETVPPVETTDEAIPSSSHHKDSTYSACPPDLMGTSDRSDRSVWMRRFSGAFARRSGSFLTNFISTRKDIFERPPPTIPTTELRAVQRNSPVTLSKRRRASDTPILRMATLRAVADLPNSERIARFRERQIRRISGDDGAHGCEAVPTTTPAKTNVSFLFLVNGY</sequence>
<comment type="caution">
    <text evidence="2">The sequence shown here is derived from an EMBL/GenBank/DDBJ whole genome shotgun (WGS) entry which is preliminary data.</text>
</comment>
<keyword evidence="3" id="KW-1185">Reference proteome</keyword>
<proteinExistence type="predicted"/>